<gene>
    <name evidence="3" type="ORF">Atai01_58980</name>
</gene>
<evidence type="ECO:0000256" key="1">
    <source>
        <dbReference type="ARBA" id="ARBA00007689"/>
    </source>
</evidence>
<dbReference type="AlphaFoldDB" id="A0A9W6VJ91"/>
<sequence>MRFMLNIRATDDTEAGKPPTKELIAAMGRYNEELVKAGILLSAAGLLPSAKGARLKFSGKDVTVIDGPFAETKELIAGFWIIDVKSKEEAIEWGRRVPNPHDEDWHLDIQQIAEFDDFGE</sequence>
<dbReference type="PANTHER" id="PTHR35174:SF4">
    <property type="entry name" value="BLL7163 PROTEIN"/>
    <property type="match status" value="1"/>
</dbReference>
<keyword evidence="4" id="KW-1185">Reference proteome</keyword>
<dbReference type="EMBL" id="BSTI01000015">
    <property type="protein sequence ID" value="GLY69279.1"/>
    <property type="molecule type" value="Genomic_DNA"/>
</dbReference>
<comment type="similarity">
    <text evidence="1">Belongs to the YciI family.</text>
</comment>
<protein>
    <recommendedName>
        <fullName evidence="2">YCII-related domain-containing protein</fullName>
    </recommendedName>
</protein>
<dbReference type="PANTHER" id="PTHR35174">
    <property type="entry name" value="BLL7171 PROTEIN-RELATED"/>
    <property type="match status" value="1"/>
</dbReference>
<organism evidence="3 4">
    <name type="scientific">Amycolatopsis taiwanensis</name>
    <dbReference type="NCBI Taxonomy" id="342230"/>
    <lineage>
        <taxon>Bacteria</taxon>
        <taxon>Bacillati</taxon>
        <taxon>Actinomycetota</taxon>
        <taxon>Actinomycetes</taxon>
        <taxon>Pseudonocardiales</taxon>
        <taxon>Pseudonocardiaceae</taxon>
        <taxon>Amycolatopsis</taxon>
    </lineage>
</organism>
<reference evidence="3" key="1">
    <citation type="submission" date="2023-03" db="EMBL/GenBank/DDBJ databases">
        <title>Amycolatopsis taiwanensis NBRC 103393.</title>
        <authorList>
            <person name="Ichikawa N."/>
            <person name="Sato H."/>
            <person name="Tonouchi N."/>
        </authorList>
    </citation>
    <scope>NUCLEOTIDE SEQUENCE</scope>
    <source>
        <strain evidence="3">NBRC 103393</strain>
    </source>
</reference>
<dbReference type="RefSeq" id="WP_052372319.1">
    <property type="nucleotide sequence ID" value="NZ_BSTI01000015.1"/>
</dbReference>
<dbReference type="Gene3D" id="3.30.70.1060">
    <property type="entry name" value="Dimeric alpha+beta barrel"/>
    <property type="match status" value="1"/>
</dbReference>
<comment type="caution">
    <text evidence="3">The sequence shown here is derived from an EMBL/GenBank/DDBJ whole genome shotgun (WGS) entry which is preliminary data.</text>
</comment>
<dbReference type="InterPro" id="IPR005545">
    <property type="entry name" value="YCII"/>
</dbReference>
<dbReference type="Proteomes" id="UP001165136">
    <property type="component" value="Unassembled WGS sequence"/>
</dbReference>
<name>A0A9W6VJ91_9PSEU</name>
<dbReference type="SUPFAM" id="SSF54909">
    <property type="entry name" value="Dimeric alpha+beta barrel"/>
    <property type="match status" value="1"/>
</dbReference>
<dbReference type="InterPro" id="IPR011008">
    <property type="entry name" value="Dimeric_a/b-barrel"/>
</dbReference>
<evidence type="ECO:0000259" key="2">
    <source>
        <dbReference type="Pfam" id="PF03795"/>
    </source>
</evidence>
<proteinExistence type="inferred from homology"/>
<feature type="domain" description="YCII-related" evidence="2">
    <location>
        <begin position="1"/>
        <end position="101"/>
    </location>
</feature>
<accession>A0A9W6VJ91</accession>
<evidence type="ECO:0000313" key="3">
    <source>
        <dbReference type="EMBL" id="GLY69279.1"/>
    </source>
</evidence>
<evidence type="ECO:0000313" key="4">
    <source>
        <dbReference type="Proteomes" id="UP001165136"/>
    </source>
</evidence>
<dbReference type="Pfam" id="PF03795">
    <property type="entry name" value="YCII"/>
    <property type="match status" value="1"/>
</dbReference>